<gene>
    <name evidence="4" type="ORF">OZSIB_2798</name>
</gene>
<feature type="domain" description="ABC1 atypical kinase-like" evidence="3">
    <location>
        <begin position="211"/>
        <end position="416"/>
    </location>
</feature>
<evidence type="ECO:0000256" key="1">
    <source>
        <dbReference type="ARBA" id="ARBA00009670"/>
    </source>
</evidence>
<name>A0A367ZS96_9BACT</name>
<evidence type="ECO:0000256" key="2">
    <source>
        <dbReference type="SAM" id="MobiDB-lite"/>
    </source>
</evidence>
<organism evidence="4 5">
    <name type="scientific">Candidatus Ozemobacter sibiricus</name>
    <dbReference type="NCBI Taxonomy" id="2268124"/>
    <lineage>
        <taxon>Bacteria</taxon>
        <taxon>Candidatus Ozemobacteria</taxon>
        <taxon>Candidatus Ozemobacterales</taxon>
        <taxon>Candidatus Ozemobacteraceae</taxon>
        <taxon>Candidatus Ozemobacter</taxon>
    </lineage>
</organism>
<evidence type="ECO:0000259" key="3">
    <source>
        <dbReference type="Pfam" id="PF03109"/>
    </source>
</evidence>
<dbReference type="InterPro" id="IPR050154">
    <property type="entry name" value="UbiB_kinase"/>
</dbReference>
<comment type="caution">
    <text evidence="4">The sequence shown here is derived from an EMBL/GenBank/DDBJ whole genome shotgun (WGS) entry which is preliminary data.</text>
</comment>
<dbReference type="InterPro" id="IPR011009">
    <property type="entry name" value="Kinase-like_dom_sf"/>
</dbReference>
<feature type="region of interest" description="Disordered" evidence="2">
    <location>
        <begin position="308"/>
        <end position="331"/>
    </location>
</feature>
<dbReference type="PANTHER" id="PTHR10566:SF113">
    <property type="entry name" value="PROTEIN ACTIVITY OF BC1 COMPLEX KINASE 7, CHLOROPLASTIC"/>
    <property type="match status" value="1"/>
</dbReference>
<dbReference type="InterPro" id="IPR004147">
    <property type="entry name" value="ABC1_dom"/>
</dbReference>
<sequence>MDSALLEMLADLPLATQRTWMAIALPGLWEESPAEQEARLRAQLAQVDLDPWRARIIAGLLRECRLDQAIPERHAAFRPVVADGVTFLLERLPQERLHDLLVAQWLLPPDIPPGERLVALATGLPTLWKLGQMIARRSGLDPALSRLLRRLEDGIRQTEAAVGRRRVEAGLAPWRDQYEFEIAETVLAEGSVGLVMPLRWRRRGRAEPWHEAVAKLVKPEAARRLPEEMALLAEVARRLQARQTGYAIGRVDFPALFGEVRDGLARELDLAGEQGHLREAAAFYAGRAPGAVPVVLPFSTAEMTVMSRLPGPKGAPGSVHPEDSEADPGQFSSRLRADQARQLFRLLILEPLFDEGEATVFHGDPHAGNMLWHESVDGHGRWGFLDWSQTGRLTRPQREALVQLALAVMTEDASRATVCLQRLARPTAGAPALAAELVAALMAESSGESGGAIPAEAGARRMSWLGRAVELVDGLLRRGVVFPRDLLLFRKALFTLDGVLLDLDPAFDADVELGRFLAGLLLDELPGRWLDLATPWWDRPARYRTLLSNLDLSLVWARLGRSAWQHAWRGFARTFPPPLLLPSPLMR</sequence>
<dbReference type="Proteomes" id="UP000252355">
    <property type="component" value="Unassembled WGS sequence"/>
</dbReference>
<dbReference type="PANTHER" id="PTHR10566">
    <property type="entry name" value="CHAPERONE-ACTIVITY OF BC1 COMPLEX CABC1 -RELATED"/>
    <property type="match status" value="1"/>
</dbReference>
<dbReference type="SUPFAM" id="SSF56112">
    <property type="entry name" value="Protein kinase-like (PK-like)"/>
    <property type="match status" value="1"/>
</dbReference>
<evidence type="ECO:0000313" key="5">
    <source>
        <dbReference type="Proteomes" id="UP000252355"/>
    </source>
</evidence>
<reference evidence="4 5" key="1">
    <citation type="submission" date="2018-05" db="EMBL/GenBank/DDBJ databases">
        <title>A metagenomic window into the 2 km-deep terrestrial subsurface aquifer revealed taxonomically and functionally diverse microbial community comprising novel uncultured bacterial lineages.</title>
        <authorList>
            <person name="Kadnikov V.V."/>
            <person name="Mardanov A.V."/>
            <person name="Beletsky A.V."/>
            <person name="Banks D."/>
            <person name="Pimenov N.V."/>
            <person name="Frank Y.A."/>
            <person name="Karnachuk O.V."/>
            <person name="Ravin N.V."/>
        </authorList>
    </citation>
    <scope>NUCLEOTIDE SEQUENCE [LARGE SCALE GENOMIC DNA]</scope>
    <source>
        <strain evidence="4">BY5</strain>
    </source>
</reference>
<proteinExistence type="inferred from homology"/>
<accession>A0A367ZS96</accession>
<dbReference type="EMBL" id="QOQW01000004">
    <property type="protein sequence ID" value="RCK80910.1"/>
    <property type="molecule type" value="Genomic_DNA"/>
</dbReference>
<dbReference type="AlphaFoldDB" id="A0A367ZS96"/>
<protein>
    <recommendedName>
        <fullName evidence="3">ABC1 atypical kinase-like domain-containing protein</fullName>
    </recommendedName>
</protein>
<evidence type="ECO:0000313" key="4">
    <source>
        <dbReference type="EMBL" id="RCK80910.1"/>
    </source>
</evidence>
<dbReference type="Pfam" id="PF03109">
    <property type="entry name" value="ABC1"/>
    <property type="match status" value="1"/>
</dbReference>
<comment type="similarity">
    <text evidence="1">Belongs to the protein kinase superfamily. ADCK protein kinase family.</text>
</comment>